<reference evidence="2 3" key="1">
    <citation type="submission" date="2014-04" db="EMBL/GenBank/DDBJ databases">
        <authorList>
            <consortium name="DOE Joint Genome Institute"/>
            <person name="Kuo A."/>
            <person name="Tarkka M."/>
            <person name="Buscot F."/>
            <person name="Kohler A."/>
            <person name="Nagy L.G."/>
            <person name="Floudas D."/>
            <person name="Copeland A."/>
            <person name="Barry K.W."/>
            <person name="Cichocki N."/>
            <person name="Veneault-Fourrey C."/>
            <person name="LaButti K."/>
            <person name="Lindquist E.A."/>
            <person name="Lipzen A."/>
            <person name="Lundell T."/>
            <person name="Morin E."/>
            <person name="Murat C."/>
            <person name="Sun H."/>
            <person name="Tunlid A."/>
            <person name="Henrissat B."/>
            <person name="Grigoriev I.V."/>
            <person name="Hibbett D.S."/>
            <person name="Martin F."/>
            <person name="Nordberg H.P."/>
            <person name="Cantor M.N."/>
            <person name="Hua S.X."/>
        </authorList>
    </citation>
    <scope>NUCLEOTIDE SEQUENCE [LARGE SCALE GENOMIC DNA]</scope>
    <source>
        <strain evidence="2 3">F 1598</strain>
    </source>
</reference>
<proteinExistence type="predicted"/>
<dbReference type="Proteomes" id="UP000054166">
    <property type="component" value="Unassembled WGS sequence"/>
</dbReference>
<dbReference type="HOGENOM" id="CLU_2794843_0_0_1"/>
<protein>
    <submittedName>
        <fullName evidence="2">Uncharacterized protein</fullName>
    </submittedName>
</protein>
<gene>
    <name evidence="2" type="ORF">PILCRDRAFT_826242</name>
</gene>
<dbReference type="OrthoDB" id="10364911at2759"/>
<evidence type="ECO:0000313" key="2">
    <source>
        <dbReference type="EMBL" id="KIM76468.1"/>
    </source>
</evidence>
<sequence>MVERLKSTGTYKQANLPVPRPSVMTYPTHPRMISKGKNRINPDHLFTYRTRKHVKGSTGGGIDIAPKL</sequence>
<evidence type="ECO:0000313" key="3">
    <source>
        <dbReference type="Proteomes" id="UP000054166"/>
    </source>
</evidence>
<accession>A0A0C3ARA3</accession>
<keyword evidence="3" id="KW-1185">Reference proteome</keyword>
<dbReference type="InParanoid" id="A0A0C3ARA3"/>
<dbReference type="AlphaFoldDB" id="A0A0C3ARA3"/>
<dbReference type="EMBL" id="KN833034">
    <property type="protein sequence ID" value="KIM76468.1"/>
    <property type="molecule type" value="Genomic_DNA"/>
</dbReference>
<name>A0A0C3ARA3_PILCF</name>
<evidence type="ECO:0000256" key="1">
    <source>
        <dbReference type="SAM" id="MobiDB-lite"/>
    </source>
</evidence>
<organism evidence="2 3">
    <name type="scientific">Piloderma croceum (strain F 1598)</name>
    <dbReference type="NCBI Taxonomy" id="765440"/>
    <lineage>
        <taxon>Eukaryota</taxon>
        <taxon>Fungi</taxon>
        <taxon>Dikarya</taxon>
        <taxon>Basidiomycota</taxon>
        <taxon>Agaricomycotina</taxon>
        <taxon>Agaricomycetes</taxon>
        <taxon>Agaricomycetidae</taxon>
        <taxon>Atheliales</taxon>
        <taxon>Atheliaceae</taxon>
        <taxon>Piloderma</taxon>
    </lineage>
</organism>
<reference evidence="3" key="2">
    <citation type="submission" date="2015-01" db="EMBL/GenBank/DDBJ databases">
        <title>Evolutionary Origins and Diversification of the Mycorrhizal Mutualists.</title>
        <authorList>
            <consortium name="DOE Joint Genome Institute"/>
            <consortium name="Mycorrhizal Genomics Consortium"/>
            <person name="Kohler A."/>
            <person name="Kuo A."/>
            <person name="Nagy L.G."/>
            <person name="Floudas D."/>
            <person name="Copeland A."/>
            <person name="Barry K.W."/>
            <person name="Cichocki N."/>
            <person name="Veneault-Fourrey C."/>
            <person name="LaButti K."/>
            <person name="Lindquist E.A."/>
            <person name="Lipzen A."/>
            <person name="Lundell T."/>
            <person name="Morin E."/>
            <person name="Murat C."/>
            <person name="Riley R."/>
            <person name="Ohm R."/>
            <person name="Sun H."/>
            <person name="Tunlid A."/>
            <person name="Henrissat B."/>
            <person name="Grigoriev I.V."/>
            <person name="Hibbett D.S."/>
            <person name="Martin F."/>
        </authorList>
    </citation>
    <scope>NUCLEOTIDE SEQUENCE [LARGE SCALE GENOMIC DNA]</scope>
    <source>
        <strain evidence="3">F 1598</strain>
    </source>
</reference>
<feature type="region of interest" description="Disordered" evidence="1">
    <location>
        <begin position="1"/>
        <end position="40"/>
    </location>
</feature>